<sequence>MERETKLYRTIDFFFILSLLGIFVTAAALVIVIGADIYQSAVSSARTDANVQTALSYVTEKIHQNDRSQGISVRTDDGRDLLLLHDTYQDLDYTTYIYEYEGTLRELTIRASDTPDYDSGQMITEISDFSILRDEQGRFKLSASGEDGKELSAYVFSKSE</sequence>
<evidence type="ECO:0000313" key="3">
    <source>
        <dbReference type="Proteomes" id="UP001060164"/>
    </source>
</evidence>
<name>A0ABY5VCM1_9FIRM</name>
<accession>A0ABY5VCM1</accession>
<organism evidence="2 3">
    <name type="scientific">Ruminococcus gauvreauii</name>
    <dbReference type="NCBI Taxonomy" id="438033"/>
    <lineage>
        <taxon>Bacteria</taxon>
        <taxon>Bacillati</taxon>
        <taxon>Bacillota</taxon>
        <taxon>Clostridia</taxon>
        <taxon>Eubacteriales</taxon>
        <taxon>Oscillospiraceae</taxon>
        <taxon>Ruminococcus</taxon>
    </lineage>
</organism>
<dbReference type="RefSeq" id="WP_028528569.1">
    <property type="nucleotide sequence ID" value="NZ_CABLBR010000012.1"/>
</dbReference>
<dbReference type="Pfam" id="PF16152">
    <property type="entry name" value="DUF4860"/>
    <property type="match status" value="1"/>
</dbReference>
<dbReference type="InterPro" id="IPR032340">
    <property type="entry name" value="DUF4860"/>
</dbReference>
<reference evidence="2" key="1">
    <citation type="journal article" date="2022" name="Cell">
        <title>Design, construction, and in vivo augmentation of a complex gut microbiome.</title>
        <authorList>
            <person name="Cheng A.G."/>
            <person name="Ho P.Y."/>
            <person name="Aranda-Diaz A."/>
            <person name="Jain S."/>
            <person name="Yu F.B."/>
            <person name="Meng X."/>
            <person name="Wang M."/>
            <person name="Iakiviak M."/>
            <person name="Nagashima K."/>
            <person name="Zhao A."/>
            <person name="Murugkar P."/>
            <person name="Patil A."/>
            <person name="Atabakhsh K."/>
            <person name="Weakley A."/>
            <person name="Yan J."/>
            <person name="Brumbaugh A.R."/>
            <person name="Higginbottom S."/>
            <person name="Dimas A."/>
            <person name="Shiver A.L."/>
            <person name="Deutschbauer A."/>
            <person name="Neff N."/>
            <person name="Sonnenburg J.L."/>
            <person name="Huang K.C."/>
            <person name="Fischbach M.A."/>
        </authorList>
    </citation>
    <scope>NUCLEOTIDE SEQUENCE</scope>
    <source>
        <strain evidence="2">DSM 19829</strain>
    </source>
</reference>
<dbReference type="Proteomes" id="UP001060164">
    <property type="component" value="Chromosome"/>
</dbReference>
<proteinExistence type="predicted"/>
<keyword evidence="1" id="KW-0472">Membrane</keyword>
<keyword evidence="3" id="KW-1185">Reference proteome</keyword>
<evidence type="ECO:0000256" key="1">
    <source>
        <dbReference type="SAM" id="Phobius"/>
    </source>
</evidence>
<evidence type="ECO:0000313" key="2">
    <source>
        <dbReference type="EMBL" id="UWP58032.1"/>
    </source>
</evidence>
<keyword evidence="1" id="KW-0812">Transmembrane</keyword>
<protein>
    <submittedName>
        <fullName evidence="2">DUF4860 domain-containing protein</fullName>
    </submittedName>
</protein>
<dbReference type="EMBL" id="CP102290">
    <property type="protein sequence ID" value="UWP58032.1"/>
    <property type="molecule type" value="Genomic_DNA"/>
</dbReference>
<feature type="transmembrane region" description="Helical" evidence="1">
    <location>
        <begin position="12"/>
        <end position="35"/>
    </location>
</feature>
<gene>
    <name evidence="2" type="ORF">NQ502_11590</name>
</gene>
<keyword evidence="1" id="KW-1133">Transmembrane helix</keyword>